<evidence type="ECO:0000313" key="1">
    <source>
        <dbReference type="EMBL" id="QID78462.1"/>
    </source>
</evidence>
<evidence type="ECO:0000313" key="2">
    <source>
        <dbReference type="Proteomes" id="UP000501346"/>
    </source>
</evidence>
<reference evidence="1 2" key="1">
    <citation type="journal article" date="2019" name="BMC Genomics">
        <title>Chromosome level assembly and comparative genome analysis confirm lager-brewing yeasts originated from a single hybridization.</title>
        <authorList>
            <person name="Salazar A.N."/>
            <person name="Gorter de Vries A.R."/>
            <person name="van den Broek M."/>
            <person name="Brouwers N."/>
            <person name="de la Torre Cortes P."/>
            <person name="Kuijpers N.G.A."/>
            <person name="Daran J.G."/>
            <person name="Abeel T."/>
        </authorList>
    </citation>
    <scope>NUCLEOTIDE SEQUENCE [LARGE SCALE GENOMIC DNA]</scope>
    <source>
        <strain evidence="1 2">CBS 1483</strain>
    </source>
</reference>
<dbReference type="EMBL" id="CP048985">
    <property type="protein sequence ID" value="QID78462.1"/>
    <property type="molecule type" value="Genomic_DNA"/>
</dbReference>
<dbReference type="Proteomes" id="UP000501346">
    <property type="component" value="Chromosome ScIV"/>
</dbReference>
<keyword evidence="2" id="KW-1185">Reference proteome</keyword>
<dbReference type="AlphaFoldDB" id="A0A6C1DN31"/>
<dbReference type="GO" id="GO:0016301">
    <property type="term" value="F:kinase activity"/>
    <property type="evidence" value="ECO:0007669"/>
    <property type="project" value="UniProtKB-KW"/>
</dbReference>
<organism evidence="1 2">
    <name type="scientific">Saccharomyces pastorianus</name>
    <name type="common">Lager yeast</name>
    <name type="synonym">Saccharomyces cerevisiae x Saccharomyces eubayanus</name>
    <dbReference type="NCBI Taxonomy" id="27292"/>
    <lineage>
        <taxon>Eukaryota</taxon>
        <taxon>Fungi</taxon>
        <taxon>Dikarya</taxon>
        <taxon>Ascomycota</taxon>
        <taxon>Saccharomycotina</taxon>
        <taxon>Saccharomycetes</taxon>
        <taxon>Saccharomycetales</taxon>
        <taxon>Saccharomycetaceae</taxon>
        <taxon>Saccharomyces</taxon>
    </lineage>
</organism>
<accession>A0A6C1DN31</accession>
<sequence length="122" mass="13944">MTDVLRSLVRKISFNNSDNLQLKHKTSIQSNTALEKKKRKPDTIKKVSDVQVHHTVPNFNNSSEYINDIENLIISKLIDGGKEVLQLITLNTPISRTVKQMEKLPISTKILVASLVKRRLRK</sequence>
<proteinExistence type="predicted"/>
<protein>
    <submittedName>
        <fullName evidence="1">Serine/threonine-protein kinase mrk1</fullName>
    </submittedName>
</protein>
<keyword evidence="1" id="KW-0808">Transferase</keyword>
<name>A0A6C1DN31_SACPS</name>
<keyword evidence="1" id="KW-0418">Kinase</keyword>
<gene>
    <name evidence="1" type="primary">MRK1_2</name>
    <name evidence="1" type="ORF">GRS66_000668</name>
</gene>